<dbReference type="PANTHER" id="PTHR42760:SF133">
    <property type="entry name" value="3-OXOACYL-[ACYL-CARRIER-PROTEIN] REDUCTASE"/>
    <property type="match status" value="1"/>
</dbReference>
<name>A0A0M2ZK79_9MYCO</name>
<dbReference type="SUPFAM" id="SSF51735">
    <property type="entry name" value="NAD(P)-binding Rossmann-fold domains"/>
    <property type="match status" value="1"/>
</dbReference>
<dbReference type="PRINTS" id="PR00081">
    <property type="entry name" value="GDHRDH"/>
</dbReference>
<dbReference type="FunFam" id="3.40.50.720:FF:000084">
    <property type="entry name" value="Short-chain dehydrogenase reductase"/>
    <property type="match status" value="1"/>
</dbReference>
<dbReference type="InterPro" id="IPR002347">
    <property type="entry name" value="SDR_fam"/>
</dbReference>
<evidence type="ECO:0000313" key="4">
    <source>
        <dbReference type="EMBL" id="ORA68272.1"/>
    </source>
</evidence>
<organism evidence="4 5">
    <name type="scientific">Mycolicibacterium elephantis</name>
    <dbReference type="NCBI Taxonomy" id="81858"/>
    <lineage>
        <taxon>Bacteria</taxon>
        <taxon>Bacillati</taxon>
        <taxon>Actinomycetota</taxon>
        <taxon>Actinomycetes</taxon>
        <taxon>Mycobacteriales</taxon>
        <taxon>Mycobacteriaceae</taxon>
        <taxon>Mycolicibacterium</taxon>
    </lineage>
</organism>
<accession>A0A1A0Q706</accession>
<dbReference type="GO" id="GO:0016616">
    <property type="term" value="F:oxidoreductase activity, acting on the CH-OH group of donors, NAD or NADP as acceptor"/>
    <property type="evidence" value="ECO:0007669"/>
    <property type="project" value="TreeGrafter"/>
</dbReference>
<dbReference type="Proteomes" id="UP000192772">
    <property type="component" value="Unassembled WGS sequence"/>
</dbReference>
<evidence type="ECO:0000256" key="3">
    <source>
        <dbReference type="ARBA" id="ARBA00023027"/>
    </source>
</evidence>
<dbReference type="InterPro" id="IPR036291">
    <property type="entry name" value="NAD(P)-bd_dom_sf"/>
</dbReference>
<comment type="similarity">
    <text evidence="1">Belongs to the short-chain dehydrogenases/reductases (SDR) family.</text>
</comment>
<dbReference type="CDD" id="cd05233">
    <property type="entry name" value="SDR_c"/>
    <property type="match status" value="1"/>
</dbReference>
<dbReference type="STRING" id="81858.BST23_04090"/>
<dbReference type="OrthoDB" id="5173603at2"/>
<comment type="caution">
    <text evidence="4">The sequence shown here is derived from an EMBL/GenBank/DDBJ whole genome shotgun (WGS) entry which is preliminary data.</text>
</comment>
<protein>
    <submittedName>
        <fullName evidence="4">3-ketoacyl-ACP reductase</fullName>
    </submittedName>
</protein>
<dbReference type="RefSeq" id="WP_046752048.1">
    <property type="nucleotide sequence ID" value="NZ_LBNO01000030.1"/>
</dbReference>
<proteinExistence type="inferred from homology"/>
<evidence type="ECO:0000313" key="5">
    <source>
        <dbReference type="Proteomes" id="UP000192772"/>
    </source>
</evidence>
<reference evidence="4 5" key="1">
    <citation type="submission" date="2017-02" db="EMBL/GenBank/DDBJ databases">
        <title>The new phylogeny of genus Mycobacterium.</title>
        <authorList>
            <person name="Tortoli E."/>
            <person name="Trovato A."/>
            <person name="Cirillo D.M."/>
        </authorList>
    </citation>
    <scope>NUCLEOTIDE SEQUENCE [LARGE SCALE GENOMIC DNA]</scope>
    <source>
        <strain evidence="4 5">FI-09383</strain>
    </source>
</reference>
<evidence type="ECO:0000256" key="2">
    <source>
        <dbReference type="ARBA" id="ARBA00023002"/>
    </source>
</evidence>
<accession>A0A0M2ZK79</accession>
<dbReference type="EMBL" id="MVHP01000003">
    <property type="protein sequence ID" value="ORA68272.1"/>
    <property type="molecule type" value="Genomic_DNA"/>
</dbReference>
<dbReference type="InterPro" id="IPR023985">
    <property type="entry name" value="SDR_subfam_1"/>
</dbReference>
<evidence type="ECO:0000256" key="1">
    <source>
        <dbReference type="ARBA" id="ARBA00006484"/>
    </source>
</evidence>
<gene>
    <name evidence="4" type="ORF">BST23_04090</name>
</gene>
<dbReference type="Pfam" id="PF13561">
    <property type="entry name" value="adh_short_C2"/>
    <property type="match status" value="1"/>
</dbReference>
<dbReference type="Gene3D" id="3.40.50.720">
    <property type="entry name" value="NAD(P)-binding Rossmann-like Domain"/>
    <property type="match status" value="1"/>
</dbReference>
<keyword evidence="3" id="KW-0520">NAD</keyword>
<keyword evidence="2" id="KW-0560">Oxidoreductase</keyword>
<dbReference type="PANTHER" id="PTHR42760">
    <property type="entry name" value="SHORT-CHAIN DEHYDROGENASES/REDUCTASES FAMILY MEMBER"/>
    <property type="match status" value="1"/>
</dbReference>
<dbReference type="NCBIfam" id="TIGR03971">
    <property type="entry name" value="SDR_subfam_1"/>
    <property type="match status" value="1"/>
</dbReference>
<dbReference type="AlphaFoldDB" id="A0A0M2ZK79"/>
<sequence length="292" mass="31119">MTGKLAGKVAFITGAARGQGRAHAIAMAKEGADIIAVDICRDIPSNPYPLATPEDLAETERAIKELGRRVVARVADVRERHELREAIEVGVADLGKVDIVVANAGILPMAMGNPDPMGFVDASDVDLVGVMNTVAVAIPHLPDGASIIVTGSTAGMIRGTTTSPDMGPGGAGYGWSKRIVMEYVDEMCLHLAPRMIRVNAIHPTNCNTHLLQNEGMYGVFRPDLKAEGKTPTREDAEPLFTLFQAMPIPYIEPEDMANLGVFLASDDSRYITGQHIRVDAGSLLKWPNGPGG</sequence>